<dbReference type="InterPro" id="IPR052895">
    <property type="entry name" value="HetReg/Transcr_Mod"/>
</dbReference>
<gene>
    <name evidence="3" type="ORF">B0T25DRAFT_526386</name>
</gene>
<sequence>MAKQPSQLASENVDPVVPDQGNVFEPGASKKEFLPLGASQPLYLPLVQGQVIRLIELQPGTWNDAVSIRLFITELGYAPEYDAISYVWGDGSNTVPILCNGRRFDVTVNLCAAFKRIRLEHQTRIVWADAVCINQQSMPERSHHVAFMGDVYRHAKKVLVCLGKDVDGGAEHVASLVHDVSSMVRQHPAIGEMPRLTPRNPLADDARWKAVVTMHNLPWFTRAWVIQEVGLARDPHVLYGGVSFSYRDLMKLAEWCMECAPILEVTFGLSFFSIHASWGDWSDSWRETSLYPDSTLLELLNQSRGLSCRDDRDHIYSLLGHPLARLEGGGLLVTPDYSKDPMHVWFELAVQLLQQHGLRVLSAVEHNSENLASPYPSWVPWCWPEEYTSCSLGVFPSFYYGADGGMALPPSGAKPWVDGHRQLHVEGALVDVLRDVYVFTPLDLSASPAKLHDMISGLEPEEPQSGLRSAWTRIRGLAAESSTAYGPDWLTPFSLTLLAGLSAYKSAELDMVNHRHNCAAYLSLWLKAVFGPDGPEIQDVLPRIKRWATAGSMDDVPISIDELQSLEGDADRYFVDMKLMCDGRSFFVTEKGYFGIGSWIAKKGDLVCVVPGAKCPFVLRRVADEESRPRKCRFVQDAYVHGLMRGEAVSSVGDGQLDVEPFAIC</sequence>
<comment type="caution">
    <text evidence="3">The sequence shown here is derived from an EMBL/GenBank/DDBJ whole genome shotgun (WGS) entry which is preliminary data.</text>
</comment>
<proteinExistence type="predicted"/>
<keyword evidence="4" id="KW-1185">Reference proteome</keyword>
<accession>A0AAJ0HUG6</accession>
<dbReference type="Pfam" id="PF06985">
    <property type="entry name" value="HET"/>
    <property type="match status" value="1"/>
</dbReference>
<evidence type="ECO:0000256" key="1">
    <source>
        <dbReference type="SAM" id="MobiDB-lite"/>
    </source>
</evidence>
<dbReference type="Proteomes" id="UP001275084">
    <property type="component" value="Unassembled WGS sequence"/>
</dbReference>
<reference evidence="3" key="1">
    <citation type="journal article" date="2023" name="Mol. Phylogenet. Evol.">
        <title>Genome-scale phylogeny and comparative genomics of the fungal order Sordariales.</title>
        <authorList>
            <person name="Hensen N."/>
            <person name="Bonometti L."/>
            <person name="Westerberg I."/>
            <person name="Brannstrom I.O."/>
            <person name="Guillou S."/>
            <person name="Cros-Aarteil S."/>
            <person name="Calhoun S."/>
            <person name="Haridas S."/>
            <person name="Kuo A."/>
            <person name="Mondo S."/>
            <person name="Pangilinan J."/>
            <person name="Riley R."/>
            <person name="LaButti K."/>
            <person name="Andreopoulos B."/>
            <person name="Lipzen A."/>
            <person name="Chen C."/>
            <person name="Yan M."/>
            <person name="Daum C."/>
            <person name="Ng V."/>
            <person name="Clum A."/>
            <person name="Steindorff A."/>
            <person name="Ohm R.A."/>
            <person name="Martin F."/>
            <person name="Silar P."/>
            <person name="Natvig D.O."/>
            <person name="Lalanne C."/>
            <person name="Gautier V."/>
            <person name="Ament-Velasquez S.L."/>
            <person name="Kruys A."/>
            <person name="Hutchinson M.I."/>
            <person name="Powell A.J."/>
            <person name="Barry K."/>
            <person name="Miller A.N."/>
            <person name="Grigoriev I.V."/>
            <person name="Debuchy R."/>
            <person name="Gladieux P."/>
            <person name="Hiltunen Thoren M."/>
            <person name="Johannesson H."/>
        </authorList>
    </citation>
    <scope>NUCLEOTIDE SEQUENCE</scope>
    <source>
        <strain evidence="3">CBS 955.72</strain>
    </source>
</reference>
<dbReference type="Pfam" id="PF26639">
    <property type="entry name" value="Het-6_barrel"/>
    <property type="match status" value="1"/>
</dbReference>
<feature type="region of interest" description="Disordered" evidence="1">
    <location>
        <begin position="1"/>
        <end position="21"/>
    </location>
</feature>
<evidence type="ECO:0000259" key="2">
    <source>
        <dbReference type="Pfam" id="PF06985"/>
    </source>
</evidence>
<dbReference type="InterPro" id="IPR010730">
    <property type="entry name" value="HET"/>
</dbReference>
<dbReference type="AlphaFoldDB" id="A0AAJ0HUG6"/>
<dbReference type="PANTHER" id="PTHR24148:SF64">
    <property type="entry name" value="HETEROKARYON INCOMPATIBILITY DOMAIN-CONTAINING PROTEIN"/>
    <property type="match status" value="1"/>
</dbReference>
<evidence type="ECO:0000313" key="4">
    <source>
        <dbReference type="Proteomes" id="UP001275084"/>
    </source>
</evidence>
<feature type="compositionally biased region" description="Polar residues" evidence="1">
    <location>
        <begin position="1"/>
        <end position="10"/>
    </location>
</feature>
<evidence type="ECO:0000313" key="3">
    <source>
        <dbReference type="EMBL" id="KAK3363131.1"/>
    </source>
</evidence>
<protein>
    <submittedName>
        <fullName evidence="3">Heterokaryon incompatibility protein-domain-containing protein</fullName>
    </submittedName>
</protein>
<dbReference type="PANTHER" id="PTHR24148">
    <property type="entry name" value="ANKYRIN REPEAT DOMAIN-CONTAINING PROTEIN 39 HOMOLOG-RELATED"/>
    <property type="match status" value="1"/>
</dbReference>
<organism evidence="3 4">
    <name type="scientific">Lasiosphaeria hispida</name>
    <dbReference type="NCBI Taxonomy" id="260671"/>
    <lineage>
        <taxon>Eukaryota</taxon>
        <taxon>Fungi</taxon>
        <taxon>Dikarya</taxon>
        <taxon>Ascomycota</taxon>
        <taxon>Pezizomycotina</taxon>
        <taxon>Sordariomycetes</taxon>
        <taxon>Sordariomycetidae</taxon>
        <taxon>Sordariales</taxon>
        <taxon>Lasiosphaeriaceae</taxon>
        <taxon>Lasiosphaeria</taxon>
    </lineage>
</organism>
<feature type="domain" description="Heterokaryon incompatibility" evidence="2">
    <location>
        <begin position="81"/>
        <end position="228"/>
    </location>
</feature>
<reference evidence="3" key="2">
    <citation type="submission" date="2023-06" db="EMBL/GenBank/DDBJ databases">
        <authorList>
            <consortium name="Lawrence Berkeley National Laboratory"/>
            <person name="Haridas S."/>
            <person name="Hensen N."/>
            <person name="Bonometti L."/>
            <person name="Westerberg I."/>
            <person name="Brannstrom I.O."/>
            <person name="Guillou S."/>
            <person name="Cros-Aarteil S."/>
            <person name="Calhoun S."/>
            <person name="Kuo A."/>
            <person name="Mondo S."/>
            <person name="Pangilinan J."/>
            <person name="Riley R."/>
            <person name="Labutti K."/>
            <person name="Andreopoulos B."/>
            <person name="Lipzen A."/>
            <person name="Chen C."/>
            <person name="Yanf M."/>
            <person name="Daum C."/>
            <person name="Ng V."/>
            <person name="Clum A."/>
            <person name="Steindorff A."/>
            <person name="Ohm R."/>
            <person name="Martin F."/>
            <person name="Silar P."/>
            <person name="Natvig D."/>
            <person name="Lalanne C."/>
            <person name="Gautier V."/>
            <person name="Ament-Velasquez S.L."/>
            <person name="Kruys A."/>
            <person name="Hutchinson M.I."/>
            <person name="Powell A.J."/>
            <person name="Barry K."/>
            <person name="Miller A.N."/>
            <person name="Grigoriev I.V."/>
            <person name="Debuchy R."/>
            <person name="Gladieux P."/>
            <person name="Thoren M.H."/>
            <person name="Johannesson H."/>
        </authorList>
    </citation>
    <scope>NUCLEOTIDE SEQUENCE</scope>
    <source>
        <strain evidence="3">CBS 955.72</strain>
    </source>
</reference>
<dbReference type="EMBL" id="JAUIQD010000001">
    <property type="protein sequence ID" value="KAK3363131.1"/>
    <property type="molecule type" value="Genomic_DNA"/>
</dbReference>
<name>A0AAJ0HUG6_9PEZI</name>